<feature type="domain" description="4Fe-4S ferredoxin-type" evidence="4">
    <location>
        <begin position="5"/>
        <end position="34"/>
    </location>
</feature>
<evidence type="ECO:0000256" key="1">
    <source>
        <dbReference type="ARBA" id="ARBA00022723"/>
    </source>
</evidence>
<keyword evidence="2" id="KW-0408">Iron</keyword>
<keyword evidence="6" id="KW-1185">Reference proteome</keyword>
<dbReference type="PROSITE" id="PS51379">
    <property type="entry name" value="4FE4S_FER_2"/>
    <property type="match status" value="2"/>
</dbReference>
<dbReference type="InterPro" id="IPR017896">
    <property type="entry name" value="4Fe4S_Fe-S-bd"/>
</dbReference>
<evidence type="ECO:0000256" key="2">
    <source>
        <dbReference type="ARBA" id="ARBA00023004"/>
    </source>
</evidence>
<proteinExistence type="predicted"/>
<dbReference type="SUPFAM" id="SSF54862">
    <property type="entry name" value="4Fe-4S ferredoxins"/>
    <property type="match status" value="1"/>
</dbReference>
<name>A0ABX7Q7J5_9BACT</name>
<evidence type="ECO:0000313" key="5">
    <source>
        <dbReference type="EMBL" id="QSV47427.1"/>
    </source>
</evidence>
<protein>
    <submittedName>
        <fullName evidence="5">4Fe-4S binding protein</fullName>
    </submittedName>
</protein>
<dbReference type="Pfam" id="PF12838">
    <property type="entry name" value="Fer4_7"/>
    <property type="match status" value="1"/>
</dbReference>
<keyword evidence="3" id="KW-0411">Iron-sulfur</keyword>
<evidence type="ECO:0000259" key="4">
    <source>
        <dbReference type="PROSITE" id="PS51379"/>
    </source>
</evidence>
<sequence length="69" mass="7692">MRKEGCPEIDRKRCKGCGRCVSACEARLISLETDGVQKIAAVRDCERCNQCGKCVEDCLYGAISFRMMP</sequence>
<evidence type="ECO:0000256" key="3">
    <source>
        <dbReference type="ARBA" id="ARBA00023014"/>
    </source>
</evidence>
<accession>A0ABX7Q7J5</accession>
<dbReference type="InterPro" id="IPR017900">
    <property type="entry name" value="4Fe4S_Fe_S_CS"/>
</dbReference>
<keyword evidence="1" id="KW-0479">Metal-binding</keyword>
<evidence type="ECO:0000313" key="6">
    <source>
        <dbReference type="Proteomes" id="UP000663651"/>
    </source>
</evidence>
<dbReference type="EMBL" id="CP071382">
    <property type="protein sequence ID" value="QSV47427.1"/>
    <property type="molecule type" value="Genomic_DNA"/>
</dbReference>
<reference evidence="5 6" key="1">
    <citation type="submission" date="2021-03" db="EMBL/GenBank/DDBJ databases">
        <title>Geobacter metallireducens gen. nov. sp. nov., a microorganism capable of coupling the complete oxidation of organic compounds to the reduction of iron and other metals.</title>
        <authorList>
            <person name="Li Y."/>
        </authorList>
    </citation>
    <scope>NUCLEOTIDE SEQUENCE [LARGE SCALE GENOMIC DNA]</scope>
    <source>
        <strain evidence="5 6">Jerry-YX</strain>
    </source>
</reference>
<dbReference type="RefSeq" id="WP_207165599.1">
    <property type="nucleotide sequence ID" value="NZ_CP071382.1"/>
</dbReference>
<dbReference type="PROSITE" id="PS00198">
    <property type="entry name" value="4FE4S_FER_1"/>
    <property type="match status" value="1"/>
</dbReference>
<dbReference type="Gene3D" id="3.30.70.20">
    <property type="match status" value="1"/>
</dbReference>
<organism evidence="5 6">
    <name type="scientific">Geobacter benzoatilyticus</name>
    <dbReference type="NCBI Taxonomy" id="2815309"/>
    <lineage>
        <taxon>Bacteria</taxon>
        <taxon>Pseudomonadati</taxon>
        <taxon>Thermodesulfobacteriota</taxon>
        <taxon>Desulfuromonadia</taxon>
        <taxon>Geobacterales</taxon>
        <taxon>Geobacteraceae</taxon>
        <taxon>Geobacter</taxon>
    </lineage>
</organism>
<dbReference type="Proteomes" id="UP000663651">
    <property type="component" value="Chromosome"/>
</dbReference>
<gene>
    <name evidence="5" type="ORF">JZM60_13210</name>
</gene>
<feature type="domain" description="4Fe-4S ferredoxin-type" evidence="4">
    <location>
        <begin position="39"/>
        <end position="68"/>
    </location>
</feature>